<name>A0A1L7I2I6_9FLAO</name>
<sequence>MVLAFAGDSTITKFFAIDYVLCKCKSISNFYSSCSTWTFAAIKTSENTNKIKAFQNLKIFL</sequence>
<protein>
    <submittedName>
        <fullName evidence="1">Uncharacterized protein</fullName>
    </submittedName>
</protein>
<dbReference type="Proteomes" id="UP000186230">
    <property type="component" value="Chromosome"/>
</dbReference>
<dbReference type="EMBL" id="CP016359">
    <property type="protein sequence ID" value="APU67827.1"/>
    <property type="molecule type" value="Genomic_DNA"/>
</dbReference>
<organism evidence="1 2">
    <name type="scientific">Christiangramia flava JLT2011</name>
    <dbReference type="NCBI Taxonomy" id="1229726"/>
    <lineage>
        <taxon>Bacteria</taxon>
        <taxon>Pseudomonadati</taxon>
        <taxon>Bacteroidota</taxon>
        <taxon>Flavobacteriia</taxon>
        <taxon>Flavobacteriales</taxon>
        <taxon>Flavobacteriaceae</taxon>
        <taxon>Christiangramia</taxon>
    </lineage>
</organism>
<evidence type="ECO:0000313" key="1">
    <source>
        <dbReference type="EMBL" id="APU67827.1"/>
    </source>
</evidence>
<dbReference type="AlphaFoldDB" id="A0A1L7I2I6"/>
<reference evidence="1 2" key="1">
    <citation type="submission" date="2016-07" db="EMBL/GenBank/DDBJ databases">
        <title>Multi-omics approach to identify versatile polysaccharide utilization systems of a marine flavobacterium Gramella flava.</title>
        <authorList>
            <person name="Tang K."/>
        </authorList>
    </citation>
    <scope>NUCLEOTIDE SEQUENCE [LARGE SCALE GENOMIC DNA]</scope>
    <source>
        <strain evidence="1 2">JLT2011</strain>
    </source>
</reference>
<dbReference type="KEGG" id="gfl:GRFL_1103"/>
<proteinExistence type="predicted"/>
<gene>
    <name evidence="1" type="ORF">GRFL_1103</name>
</gene>
<evidence type="ECO:0000313" key="2">
    <source>
        <dbReference type="Proteomes" id="UP000186230"/>
    </source>
</evidence>
<keyword evidence="2" id="KW-1185">Reference proteome</keyword>
<accession>A0A1L7I2I6</accession>
<dbReference type="STRING" id="1229726.GRFL_1103"/>